<accession>A0A2V5J1H1</accession>
<protein>
    <recommendedName>
        <fullName evidence="4">Secreted protein</fullName>
    </recommendedName>
</protein>
<evidence type="ECO:0000313" key="3">
    <source>
        <dbReference type="Proteomes" id="UP000248817"/>
    </source>
</evidence>
<proteinExistence type="predicted"/>
<organism evidence="2 3">
    <name type="scientific">Aspergillus indologenus CBS 114.80</name>
    <dbReference type="NCBI Taxonomy" id="1450541"/>
    <lineage>
        <taxon>Eukaryota</taxon>
        <taxon>Fungi</taxon>
        <taxon>Dikarya</taxon>
        <taxon>Ascomycota</taxon>
        <taxon>Pezizomycotina</taxon>
        <taxon>Eurotiomycetes</taxon>
        <taxon>Eurotiomycetidae</taxon>
        <taxon>Eurotiales</taxon>
        <taxon>Aspergillaceae</taxon>
        <taxon>Aspergillus</taxon>
        <taxon>Aspergillus subgen. Circumdati</taxon>
    </lineage>
</organism>
<name>A0A2V5J1H1_9EURO</name>
<evidence type="ECO:0000256" key="1">
    <source>
        <dbReference type="SAM" id="SignalP"/>
    </source>
</evidence>
<feature type="chain" id="PRO_5016058476" description="Secreted protein" evidence="1">
    <location>
        <begin position="31"/>
        <end position="105"/>
    </location>
</feature>
<sequence>MWQNGKQSYPILLLLVLVLVLVLHPPPHKSIWPRLGWARTARRREKQTQGLCLCRGRCCTEPFQKDGQDVPIDVPPPPPISSLPGILVNLAGSERPTVVWGYNRW</sequence>
<dbReference type="Proteomes" id="UP000248817">
    <property type="component" value="Unassembled WGS sequence"/>
</dbReference>
<evidence type="ECO:0000313" key="2">
    <source>
        <dbReference type="EMBL" id="PYI35590.1"/>
    </source>
</evidence>
<evidence type="ECO:0008006" key="4">
    <source>
        <dbReference type="Google" id="ProtNLM"/>
    </source>
</evidence>
<dbReference type="AlphaFoldDB" id="A0A2V5J1H1"/>
<dbReference type="EMBL" id="KZ825469">
    <property type="protein sequence ID" value="PYI35590.1"/>
    <property type="molecule type" value="Genomic_DNA"/>
</dbReference>
<keyword evidence="3" id="KW-1185">Reference proteome</keyword>
<gene>
    <name evidence="2" type="ORF">BP00DRAFT_422316</name>
</gene>
<keyword evidence="1" id="KW-0732">Signal</keyword>
<reference evidence="2 3" key="1">
    <citation type="submission" date="2018-02" db="EMBL/GenBank/DDBJ databases">
        <title>The genomes of Aspergillus section Nigri reveals drivers in fungal speciation.</title>
        <authorList>
            <consortium name="DOE Joint Genome Institute"/>
            <person name="Vesth T.C."/>
            <person name="Nybo J."/>
            <person name="Theobald S."/>
            <person name="Brandl J."/>
            <person name="Frisvad J.C."/>
            <person name="Nielsen K.F."/>
            <person name="Lyhne E.K."/>
            <person name="Kogle M.E."/>
            <person name="Kuo A."/>
            <person name="Riley R."/>
            <person name="Clum A."/>
            <person name="Nolan M."/>
            <person name="Lipzen A."/>
            <person name="Salamov A."/>
            <person name="Henrissat B."/>
            <person name="Wiebenga A."/>
            <person name="De vries R.P."/>
            <person name="Grigoriev I.V."/>
            <person name="Mortensen U.H."/>
            <person name="Andersen M.R."/>
            <person name="Baker S.E."/>
        </authorList>
    </citation>
    <scope>NUCLEOTIDE SEQUENCE [LARGE SCALE GENOMIC DNA]</scope>
    <source>
        <strain evidence="2 3">CBS 114.80</strain>
    </source>
</reference>
<feature type="signal peptide" evidence="1">
    <location>
        <begin position="1"/>
        <end position="30"/>
    </location>
</feature>